<dbReference type="InterPro" id="IPR000702">
    <property type="entry name" value="Ribosomal_uL6-like"/>
</dbReference>
<evidence type="ECO:0000256" key="2">
    <source>
        <dbReference type="ARBA" id="ARBA00022980"/>
    </source>
</evidence>
<dbReference type="SUPFAM" id="SSF56053">
    <property type="entry name" value="Ribosomal protein L6"/>
    <property type="match status" value="2"/>
</dbReference>
<dbReference type="GO" id="GO:0003735">
    <property type="term" value="F:structural constituent of ribosome"/>
    <property type="evidence" value="ECO:0007669"/>
    <property type="project" value="InterPro"/>
</dbReference>
<protein>
    <recommendedName>
        <fullName evidence="4">Large ribosomal subunit protein uL6 alpha-beta domain-containing protein</fullName>
    </recommendedName>
</protein>
<comment type="similarity">
    <text evidence="1">Belongs to the universal ribosomal protein uL6 family.</text>
</comment>
<evidence type="ECO:0000256" key="3">
    <source>
        <dbReference type="ARBA" id="ARBA00023274"/>
    </source>
</evidence>
<dbReference type="PROSITE" id="PS00700">
    <property type="entry name" value="RIBOSOMAL_L6_2"/>
    <property type="match status" value="1"/>
</dbReference>
<name>A0A7S4HHJ8_9EUKA</name>
<dbReference type="EMBL" id="HBKP01000442">
    <property type="protein sequence ID" value="CAE2199052.1"/>
    <property type="molecule type" value="Transcribed_RNA"/>
</dbReference>
<evidence type="ECO:0000256" key="1">
    <source>
        <dbReference type="ARBA" id="ARBA00009356"/>
    </source>
</evidence>
<accession>A0A7S4HHJ8</accession>
<dbReference type="AlphaFoldDB" id="A0A7S4HHJ8"/>
<keyword evidence="2" id="KW-0689">Ribosomal protein</keyword>
<gene>
    <name evidence="5" type="ORF">VSP0166_LOCUS300</name>
</gene>
<dbReference type="FunFam" id="3.90.930.12:FF:000003">
    <property type="entry name" value="60S ribosomal protein L9"/>
    <property type="match status" value="1"/>
</dbReference>
<dbReference type="PANTHER" id="PTHR11655">
    <property type="entry name" value="60S/50S RIBOSOMAL PROTEIN L6/L9"/>
    <property type="match status" value="1"/>
</dbReference>
<feature type="domain" description="Large ribosomal subunit protein uL6 alpha-beta" evidence="4">
    <location>
        <begin position="19"/>
        <end position="87"/>
    </location>
</feature>
<keyword evidence="3" id="KW-0687">Ribonucleoprotein</keyword>
<organism evidence="5">
    <name type="scientific">Vannella robusta</name>
    <dbReference type="NCBI Taxonomy" id="1487602"/>
    <lineage>
        <taxon>Eukaryota</taxon>
        <taxon>Amoebozoa</taxon>
        <taxon>Discosea</taxon>
        <taxon>Flabellinia</taxon>
        <taxon>Vannellidae</taxon>
        <taxon>Vannella</taxon>
    </lineage>
</organism>
<dbReference type="Pfam" id="PF00347">
    <property type="entry name" value="Ribosomal_L6"/>
    <property type="match status" value="2"/>
</dbReference>
<dbReference type="GO" id="GO:0019843">
    <property type="term" value="F:rRNA binding"/>
    <property type="evidence" value="ECO:0007669"/>
    <property type="project" value="InterPro"/>
</dbReference>
<dbReference type="Gene3D" id="3.90.930.12">
    <property type="entry name" value="Ribosomal protein L6, alpha-beta domain"/>
    <property type="match status" value="2"/>
</dbReference>
<evidence type="ECO:0000259" key="4">
    <source>
        <dbReference type="Pfam" id="PF00347"/>
    </source>
</evidence>
<dbReference type="PIRSF" id="PIRSF002162">
    <property type="entry name" value="Ribosomal_L6"/>
    <property type="match status" value="1"/>
</dbReference>
<proteinExistence type="inferred from homology"/>
<feature type="domain" description="Large ribosomal subunit protein uL6 alpha-beta" evidence="4">
    <location>
        <begin position="99"/>
        <end position="177"/>
    </location>
</feature>
<dbReference type="InterPro" id="IPR036789">
    <property type="entry name" value="Ribosomal_uL6-like_a/b-dom_sf"/>
</dbReference>
<evidence type="ECO:0000313" key="5">
    <source>
        <dbReference type="EMBL" id="CAE2199052.1"/>
    </source>
</evidence>
<dbReference type="FunFam" id="3.90.930.12:FF:000004">
    <property type="entry name" value="60S ribosomal protein L9"/>
    <property type="match status" value="1"/>
</dbReference>
<reference evidence="5" key="1">
    <citation type="submission" date="2021-01" db="EMBL/GenBank/DDBJ databases">
        <authorList>
            <person name="Corre E."/>
            <person name="Pelletier E."/>
            <person name="Niang G."/>
            <person name="Scheremetjew M."/>
            <person name="Finn R."/>
            <person name="Kale V."/>
            <person name="Holt S."/>
            <person name="Cochrane G."/>
            <person name="Meng A."/>
            <person name="Brown T."/>
            <person name="Cohen L."/>
        </authorList>
    </citation>
    <scope>NUCLEOTIDE SEQUENCE</scope>
    <source>
        <strain evidence="5">DIVA3 518/3/11/1/6</strain>
    </source>
</reference>
<dbReference type="GO" id="GO:0002181">
    <property type="term" value="P:cytoplasmic translation"/>
    <property type="evidence" value="ECO:0007669"/>
    <property type="project" value="TreeGrafter"/>
</dbReference>
<dbReference type="InterPro" id="IPR002359">
    <property type="entry name" value="Ribosomal_uL6_CS2"/>
</dbReference>
<dbReference type="GO" id="GO:0022625">
    <property type="term" value="C:cytosolic large ribosomal subunit"/>
    <property type="evidence" value="ECO:0007669"/>
    <property type="project" value="TreeGrafter"/>
</dbReference>
<dbReference type="InterPro" id="IPR020040">
    <property type="entry name" value="Ribosomal_uL6_a/b-dom"/>
</dbReference>
<sequence>MRKIFSTMSINWLEDVEDVSIRSRTVTVTGPRGTLTRSFKTVSADIYGDKKAKKVSIDMWFGSSKQTAVLRTVCTHIKNMMIGVTKGFQYKMKFVYAHFPVNVNISDAKDVIEIRNFLGEKVIRRVPMLEGVTIDRSEVKDEIILESNNVENLGTSASQIQQITKVRNKDIRKFLDGIYVSEKGLVVKDE</sequence>
<dbReference type="PANTHER" id="PTHR11655:SF16">
    <property type="entry name" value="60S RIBOSOMAL PROTEIN L9"/>
    <property type="match status" value="1"/>
</dbReference>